<dbReference type="PANTHER" id="PTHR11496">
    <property type="entry name" value="ALCOHOL DEHYDROGENASE"/>
    <property type="match status" value="1"/>
</dbReference>
<dbReference type="Gene3D" id="1.20.1090.10">
    <property type="entry name" value="Dehydroquinate synthase-like - alpha domain"/>
    <property type="match status" value="1"/>
</dbReference>
<keyword evidence="3" id="KW-0560">Oxidoreductase</keyword>
<feature type="domain" description="Fe-containing alcohol dehydrogenase-like C-terminal" evidence="6">
    <location>
        <begin position="186"/>
        <end position="383"/>
    </location>
</feature>
<dbReference type="PROSITE" id="PS00913">
    <property type="entry name" value="ADH_IRON_1"/>
    <property type="match status" value="1"/>
</dbReference>
<reference evidence="7 8" key="1">
    <citation type="submission" date="2021-02" db="EMBL/GenBank/DDBJ databases">
        <title>Complete genome of Desulfoluna sp. strain ASN36.</title>
        <authorList>
            <person name="Takahashi A."/>
            <person name="Kojima H."/>
            <person name="Fukui M."/>
        </authorList>
    </citation>
    <scope>NUCLEOTIDE SEQUENCE [LARGE SCALE GENOMIC DNA]</scope>
    <source>
        <strain evidence="7 8">ASN36</strain>
    </source>
</reference>
<evidence type="ECO:0000256" key="3">
    <source>
        <dbReference type="ARBA" id="ARBA00023002"/>
    </source>
</evidence>
<gene>
    <name evidence="7" type="ORF">DSLASN_23010</name>
</gene>
<accession>A0ABM7PHK9</accession>
<evidence type="ECO:0000259" key="6">
    <source>
        <dbReference type="Pfam" id="PF25137"/>
    </source>
</evidence>
<dbReference type="PANTHER" id="PTHR11496:SF102">
    <property type="entry name" value="ALCOHOL DEHYDROGENASE 4"/>
    <property type="match status" value="1"/>
</dbReference>
<dbReference type="Gene3D" id="3.40.50.1970">
    <property type="match status" value="1"/>
</dbReference>
<name>A0ABM7PHK9_9BACT</name>
<comment type="cofactor">
    <cofactor evidence="1">
        <name>Fe cation</name>
        <dbReference type="ChEBI" id="CHEBI:24875"/>
    </cofactor>
</comment>
<protein>
    <submittedName>
        <fullName evidence="7">Alcohol dehydrogenase</fullName>
    </submittedName>
</protein>
<dbReference type="InterPro" id="IPR056798">
    <property type="entry name" value="ADH_Fe_C"/>
</dbReference>
<dbReference type="InterPro" id="IPR001670">
    <property type="entry name" value="ADH_Fe/GldA"/>
</dbReference>
<dbReference type="CDD" id="cd08183">
    <property type="entry name" value="Fe-ADH-like"/>
    <property type="match status" value="1"/>
</dbReference>
<organism evidence="7 8">
    <name type="scientific">Desulfoluna limicola</name>
    <dbReference type="NCBI Taxonomy" id="2810562"/>
    <lineage>
        <taxon>Bacteria</taxon>
        <taxon>Pseudomonadati</taxon>
        <taxon>Thermodesulfobacteriota</taxon>
        <taxon>Desulfobacteria</taxon>
        <taxon>Desulfobacterales</taxon>
        <taxon>Desulfolunaceae</taxon>
        <taxon>Desulfoluna</taxon>
    </lineage>
</organism>
<keyword evidence="8" id="KW-1185">Reference proteome</keyword>
<dbReference type="Proteomes" id="UP001320148">
    <property type="component" value="Chromosome"/>
</dbReference>
<proteinExistence type="inferred from homology"/>
<evidence type="ECO:0000256" key="1">
    <source>
        <dbReference type="ARBA" id="ARBA00001962"/>
    </source>
</evidence>
<evidence type="ECO:0000313" key="8">
    <source>
        <dbReference type="Proteomes" id="UP001320148"/>
    </source>
</evidence>
<dbReference type="Pfam" id="PF00465">
    <property type="entry name" value="Fe-ADH"/>
    <property type="match status" value="1"/>
</dbReference>
<dbReference type="InterPro" id="IPR039697">
    <property type="entry name" value="Alcohol_dehydrogenase_Fe"/>
</dbReference>
<feature type="domain" description="Alcohol dehydrogenase iron-type/glycerol dehydrogenase GldA" evidence="5">
    <location>
        <begin position="12"/>
        <end position="175"/>
    </location>
</feature>
<evidence type="ECO:0000256" key="2">
    <source>
        <dbReference type="ARBA" id="ARBA00007358"/>
    </source>
</evidence>
<dbReference type="SUPFAM" id="SSF56796">
    <property type="entry name" value="Dehydroquinate synthase-like"/>
    <property type="match status" value="1"/>
</dbReference>
<keyword evidence="4" id="KW-0520">NAD</keyword>
<evidence type="ECO:0000313" key="7">
    <source>
        <dbReference type="EMBL" id="BCS96669.1"/>
    </source>
</evidence>
<sequence>MSMNFDFMSAGRIVFGSGTLGVAADEAQRLGRKAFVVAGSSVSRVAPLLEMLSAKDLDYEVYHVTGEPTVAVVQEASALAAGCDLTIAMGGGSVLDTGKAVSALITNKGELMDYLEVIGKGQPLTNPTVPFIAIPTTAGTGTEVTRNAVIGSPEHKVKVSMRSPYMLPDLVVIDPRLTLGLPPQPTAFSGLDALTQLMEAFVTVRANAITDALCREGVMRARRSLQRACEHGDDLEAREDMAVASLFSGFALANAGLGAVHGLAGPLGGMTAAPHGAICASLLPHVMEVNITALKQRVPDSPGMAKYLELAAMLTGDGASTVDDGVAWVRKLCDKLEIPSLSDLGFNQGHIAEAVVQGRQASSMKGNPIELTDKELETILRRASRV</sequence>
<evidence type="ECO:0000259" key="5">
    <source>
        <dbReference type="Pfam" id="PF00465"/>
    </source>
</evidence>
<dbReference type="EMBL" id="AP024488">
    <property type="protein sequence ID" value="BCS96669.1"/>
    <property type="molecule type" value="Genomic_DNA"/>
</dbReference>
<dbReference type="Pfam" id="PF25137">
    <property type="entry name" value="ADH_Fe_C"/>
    <property type="match status" value="1"/>
</dbReference>
<comment type="similarity">
    <text evidence="2">Belongs to the iron-containing alcohol dehydrogenase family.</text>
</comment>
<dbReference type="InterPro" id="IPR018211">
    <property type="entry name" value="ADH_Fe_CS"/>
</dbReference>
<evidence type="ECO:0000256" key="4">
    <source>
        <dbReference type="ARBA" id="ARBA00023027"/>
    </source>
</evidence>